<name>A0ABD2I8Z9_HETSC</name>
<dbReference type="GO" id="GO:0003723">
    <property type="term" value="F:RNA binding"/>
    <property type="evidence" value="ECO:0007669"/>
    <property type="project" value="UniProtKB-UniRule"/>
</dbReference>
<gene>
    <name evidence="11" type="ORF">niasHS_017597</name>
</gene>
<comment type="caution">
    <text evidence="11">The sequence shown here is derived from an EMBL/GenBank/DDBJ whole genome shotgun (WGS) entry which is preliminary data.</text>
</comment>
<protein>
    <recommendedName>
        <fullName evidence="10">RRM domain-containing protein</fullName>
    </recommendedName>
</protein>
<evidence type="ECO:0000256" key="5">
    <source>
        <dbReference type="ARBA" id="ARBA00023163"/>
    </source>
</evidence>
<comment type="subcellular location">
    <subcellularLocation>
        <location evidence="1">Nucleus</location>
    </subcellularLocation>
</comment>
<dbReference type="PANTHER" id="PTHR48033">
    <property type="entry name" value="RNA-BINDING (RRM/RBD/RNP MOTIFS) FAMILY PROTEIN"/>
    <property type="match status" value="1"/>
</dbReference>
<dbReference type="Pfam" id="PF18694">
    <property type="entry name" value="TDP-43_N"/>
    <property type="match status" value="1"/>
</dbReference>
<keyword evidence="8" id="KW-0694">RNA-binding</keyword>
<dbReference type="GO" id="GO:0008380">
    <property type="term" value="P:RNA splicing"/>
    <property type="evidence" value="ECO:0007669"/>
    <property type="project" value="UniProtKB-KW"/>
</dbReference>
<dbReference type="SMART" id="SM00360">
    <property type="entry name" value="RRM"/>
    <property type="match status" value="2"/>
</dbReference>
<dbReference type="EMBL" id="JBICCN010000373">
    <property type="protein sequence ID" value="KAL3072623.1"/>
    <property type="molecule type" value="Genomic_DNA"/>
</dbReference>
<dbReference type="InterPro" id="IPR041105">
    <property type="entry name" value="TDP-43_N"/>
</dbReference>
<dbReference type="InterPro" id="IPR012677">
    <property type="entry name" value="Nucleotide-bd_a/b_plait_sf"/>
</dbReference>
<dbReference type="CDD" id="cd19609">
    <property type="entry name" value="NTD_TDP-43"/>
    <property type="match status" value="1"/>
</dbReference>
<feature type="domain" description="RRM" evidence="10">
    <location>
        <begin position="299"/>
        <end position="380"/>
    </location>
</feature>
<dbReference type="Gene3D" id="3.30.70.330">
    <property type="match status" value="2"/>
</dbReference>
<feature type="domain" description="RRM" evidence="10">
    <location>
        <begin position="207"/>
        <end position="275"/>
    </location>
</feature>
<evidence type="ECO:0000256" key="6">
    <source>
        <dbReference type="ARBA" id="ARBA00023187"/>
    </source>
</evidence>
<keyword evidence="4" id="KW-0805">Transcription regulation</keyword>
<accession>A0ABD2I8Z9</accession>
<sequence>METNDEKNRIHLQSADNCERLSDVIDHSVKVTEEDDFVLVIDPNDKELVEIPMNSDGTLHLLTLEHAFPGAYGLKYTNPITGARRVVPLDANGLHFCPPSGGWRGKTFSVILRPPSQNQREKARKVDQKAKISIPMTSRKREHAEGEQEIEEGKSVLSGESVSDGEEGRNGEETNEKEAEERERERDRKEKRPRKEWVVAGVPKNCSDLYVVGIPYDLEDEALKEYFEQFGSVELSEIKRDKSGLSRGFAFVRMAQYDDQVKVLSKPVHVIGGRECHTRISSTDKAVDPYVNRSLSANPRVFVGNLESDIGKDRLREFFLEHIRRLDKTADIVDLYYPKPFRNFAFLTLTSSFAAKELVRQRDFIIDGSACEVTVAAPRKRDNEAQFGGPGQLPFGPGTGFIAPGDPRWNIAVITPHQRHPATTSGGTRFYMHNQQQQTHFDGVQTLDSQQQQPIYKTQNDAETSGGSQPASVWSNDGYAKPCPSVQNPDEVRQQNFFIEQHQIPH</sequence>
<feature type="compositionally biased region" description="Basic and acidic residues" evidence="9">
    <location>
        <begin position="166"/>
        <end position="195"/>
    </location>
</feature>
<evidence type="ECO:0000259" key="10">
    <source>
        <dbReference type="PROSITE" id="PS50102"/>
    </source>
</evidence>
<dbReference type="PANTHER" id="PTHR48033:SF9">
    <property type="entry name" value="TAR DNA-BINDING PROTEIN 43"/>
    <property type="match status" value="1"/>
</dbReference>
<organism evidence="11 12">
    <name type="scientific">Heterodera schachtii</name>
    <name type="common">Sugarbeet cyst nematode worm</name>
    <name type="synonym">Tylenchus schachtii</name>
    <dbReference type="NCBI Taxonomy" id="97005"/>
    <lineage>
        <taxon>Eukaryota</taxon>
        <taxon>Metazoa</taxon>
        <taxon>Ecdysozoa</taxon>
        <taxon>Nematoda</taxon>
        <taxon>Chromadorea</taxon>
        <taxon>Rhabditida</taxon>
        <taxon>Tylenchina</taxon>
        <taxon>Tylenchomorpha</taxon>
        <taxon>Tylenchoidea</taxon>
        <taxon>Heteroderidae</taxon>
        <taxon>Heteroderinae</taxon>
        <taxon>Heterodera</taxon>
    </lineage>
</organism>
<evidence type="ECO:0000256" key="4">
    <source>
        <dbReference type="ARBA" id="ARBA00023015"/>
    </source>
</evidence>
<evidence type="ECO:0000256" key="9">
    <source>
        <dbReference type="SAM" id="MobiDB-lite"/>
    </source>
</evidence>
<evidence type="ECO:0000313" key="12">
    <source>
        <dbReference type="Proteomes" id="UP001620645"/>
    </source>
</evidence>
<keyword evidence="7" id="KW-0539">Nucleus</keyword>
<evidence type="ECO:0000256" key="2">
    <source>
        <dbReference type="ARBA" id="ARBA00022664"/>
    </source>
</evidence>
<feature type="compositionally biased region" description="Basic and acidic residues" evidence="9">
    <location>
        <begin position="119"/>
        <end position="130"/>
    </location>
</feature>
<dbReference type="Pfam" id="PF00076">
    <property type="entry name" value="RRM_1"/>
    <property type="match status" value="1"/>
</dbReference>
<proteinExistence type="predicted"/>
<dbReference type="InterPro" id="IPR000504">
    <property type="entry name" value="RRM_dom"/>
</dbReference>
<dbReference type="InterPro" id="IPR035979">
    <property type="entry name" value="RBD_domain_sf"/>
</dbReference>
<dbReference type="GO" id="GO:0005634">
    <property type="term" value="C:nucleus"/>
    <property type="evidence" value="ECO:0007669"/>
    <property type="project" value="UniProtKB-SubCell"/>
</dbReference>
<evidence type="ECO:0000256" key="8">
    <source>
        <dbReference type="PROSITE-ProRule" id="PRU00176"/>
    </source>
</evidence>
<evidence type="ECO:0000256" key="3">
    <source>
        <dbReference type="ARBA" id="ARBA00022737"/>
    </source>
</evidence>
<feature type="compositionally biased region" description="Basic and acidic residues" evidence="9">
    <location>
        <begin position="142"/>
        <end position="154"/>
    </location>
</feature>
<evidence type="ECO:0000256" key="1">
    <source>
        <dbReference type="ARBA" id="ARBA00004123"/>
    </source>
</evidence>
<keyword evidence="3" id="KW-0677">Repeat</keyword>
<feature type="region of interest" description="Disordered" evidence="9">
    <location>
        <begin position="111"/>
        <end position="195"/>
    </location>
</feature>
<keyword evidence="6" id="KW-0508">mRNA splicing</keyword>
<dbReference type="Proteomes" id="UP001620645">
    <property type="component" value="Unassembled WGS sequence"/>
</dbReference>
<dbReference type="AlphaFoldDB" id="A0ABD2I8Z9"/>
<dbReference type="GO" id="GO:0006397">
    <property type="term" value="P:mRNA processing"/>
    <property type="evidence" value="ECO:0007669"/>
    <property type="project" value="UniProtKB-KW"/>
</dbReference>
<reference evidence="11 12" key="1">
    <citation type="submission" date="2024-10" db="EMBL/GenBank/DDBJ databases">
        <authorList>
            <person name="Kim D."/>
        </authorList>
    </citation>
    <scope>NUCLEOTIDE SEQUENCE [LARGE SCALE GENOMIC DNA]</scope>
    <source>
        <strain evidence="11">Taebaek</strain>
    </source>
</reference>
<evidence type="ECO:0000313" key="11">
    <source>
        <dbReference type="EMBL" id="KAL3072623.1"/>
    </source>
</evidence>
<feature type="region of interest" description="Disordered" evidence="9">
    <location>
        <begin position="447"/>
        <end position="473"/>
    </location>
</feature>
<keyword evidence="2" id="KW-0507">mRNA processing</keyword>
<keyword evidence="12" id="KW-1185">Reference proteome</keyword>
<keyword evidence="5" id="KW-0804">Transcription</keyword>
<dbReference type="PROSITE" id="PS50102">
    <property type="entry name" value="RRM"/>
    <property type="match status" value="2"/>
</dbReference>
<evidence type="ECO:0000256" key="7">
    <source>
        <dbReference type="ARBA" id="ARBA00023242"/>
    </source>
</evidence>
<dbReference type="SUPFAM" id="SSF54928">
    <property type="entry name" value="RNA-binding domain, RBD"/>
    <property type="match status" value="2"/>
</dbReference>